<organism evidence="1 2">
    <name type="scientific">Brevibacillus laterosporus</name>
    <name type="common">Bacillus laterosporus</name>
    <dbReference type="NCBI Taxonomy" id="1465"/>
    <lineage>
        <taxon>Bacteria</taxon>
        <taxon>Bacillati</taxon>
        <taxon>Bacillota</taxon>
        <taxon>Bacilli</taxon>
        <taxon>Bacillales</taxon>
        <taxon>Paenibacillaceae</taxon>
        <taxon>Brevibacillus</taxon>
    </lineage>
</organism>
<reference evidence="1" key="1">
    <citation type="submission" date="2022-09" db="EMBL/GenBank/DDBJ databases">
        <title>Genome analysis and characterization of larvicidal activity of Brevibacillus strains.</title>
        <authorList>
            <person name="Patrusheva E.V."/>
            <person name="Izotova A.O."/>
            <person name="Toshchakov S.V."/>
            <person name="Sineoky S.P."/>
        </authorList>
    </citation>
    <scope>NUCLEOTIDE SEQUENCE</scope>
    <source>
        <strain evidence="1">VKPM_B-13247</strain>
    </source>
</reference>
<evidence type="ECO:0000313" key="1">
    <source>
        <dbReference type="EMBL" id="MCZ0809447.1"/>
    </source>
</evidence>
<proteinExistence type="predicted"/>
<gene>
    <name evidence="1" type="ORF">O0554_21515</name>
</gene>
<dbReference type="EMBL" id="JAPTNE010000036">
    <property type="protein sequence ID" value="MCZ0809447.1"/>
    <property type="molecule type" value="Genomic_DNA"/>
</dbReference>
<dbReference type="AlphaFoldDB" id="A0AAP3GCB4"/>
<accession>A0AAP3GCB4</accession>
<sequence>MPKYIDAITAIQAGIYSRHSIRTDAYYREGYGLLIVPEGAPLIPRNIIATYDEDELDFIAYHVEMRGA</sequence>
<dbReference type="RefSeq" id="WP_258434515.1">
    <property type="nucleotide sequence ID" value="NZ_JANSGW010000036.1"/>
</dbReference>
<protein>
    <submittedName>
        <fullName evidence="1">Uncharacterized protein</fullName>
    </submittedName>
</protein>
<name>A0AAP3GCB4_BRELA</name>
<evidence type="ECO:0000313" key="2">
    <source>
        <dbReference type="Proteomes" id="UP001077662"/>
    </source>
</evidence>
<dbReference type="Proteomes" id="UP001077662">
    <property type="component" value="Unassembled WGS sequence"/>
</dbReference>
<comment type="caution">
    <text evidence="1">The sequence shown here is derived from an EMBL/GenBank/DDBJ whole genome shotgun (WGS) entry which is preliminary data.</text>
</comment>